<dbReference type="EMBL" id="JBHMCF010000012">
    <property type="protein sequence ID" value="MFB9471405.1"/>
    <property type="molecule type" value="Genomic_DNA"/>
</dbReference>
<dbReference type="InterPro" id="IPR002397">
    <property type="entry name" value="Cyt_P450_B"/>
</dbReference>
<dbReference type="Gene3D" id="1.10.630.10">
    <property type="entry name" value="Cytochrome P450"/>
    <property type="match status" value="1"/>
</dbReference>
<keyword evidence="4" id="KW-1185">Reference proteome</keyword>
<keyword evidence="2" id="KW-0479">Metal-binding</keyword>
<dbReference type="InterPro" id="IPR017972">
    <property type="entry name" value="Cyt_P450_CS"/>
</dbReference>
<keyword evidence="2" id="KW-0408">Iron</keyword>
<keyword evidence="2" id="KW-0503">Monooxygenase</keyword>
<dbReference type="Pfam" id="PF00067">
    <property type="entry name" value="p450"/>
    <property type="match status" value="2"/>
</dbReference>
<accession>A0ABV5NM62</accession>
<evidence type="ECO:0000313" key="3">
    <source>
        <dbReference type="EMBL" id="MFB9471405.1"/>
    </source>
</evidence>
<dbReference type="PANTHER" id="PTHR46696:SF1">
    <property type="entry name" value="CYTOCHROME P450 YJIB-RELATED"/>
    <property type="match status" value="1"/>
</dbReference>
<dbReference type="SUPFAM" id="SSF48264">
    <property type="entry name" value="Cytochrome P450"/>
    <property type="match status" value="1"/>
</dbReference>
<reference evidence="3 4" key="1">
    <citation type="submission" date="2024-09" db="EMBL/GenBank/DDBJ databases">
        <authorList>
            <person name="Sun Q."/>
            <person name="Mori K."/>
        </authorList>
    </citation>
    <scope>NUCLEOTIDE SEQUENCE [LARGE SCALE GENOMIC DNA]</scope>
    <source>
        <strain evidence="3 4">JCM 3324</strain>
    </source>
</reference>
<dbReference type="RefSeq" id="WP_379483463.1">
    <property type="nucleotide sequence ID" value="NZ_JBHMCF010000012.1"/>
</dbReference>
<dbReference type="PRINTS" id="PR00385">
    <property type="entry name" value="P450"/>
</dbReference>
<organism evidence="3 4">
    <name type="scientific">Nonomuraea salmonea</name>
    <dbReference type="NCBI Taxonomy" id="46181"/>
    <lineage>
        <taxon>Bacteria</taxon>
        <taxon>Bacillati</taxon>
        <taxon>Actinomycetota</taxon>
        <taxon>Actinomycetes</taxon>
        <taxon>Streptosporangiales</taxon>
        <taxon>Streptosporangiaceae</taxon>
        <taxon>Nonomuraea</taxon>
    </lineage>
</organism>
<dbReference type="PROSITE" id="PS00086">
    <property type="entry name" value="CYTOCHROME_P450"/>
    <property type="match status" value="1"/>
</dbReference>
<keyword evidence="2" id="KW-0349">Heme</keyword>
<evidence type="ECO:0000313" key="4">
    <source>
        <dbReference type="Proteomes" id="UP001589568"/>
    </source>
</evidence>
<dbReference type="PANTHER" id="PTHR46696">
    <property type="entry name" value="P450, PUTATIVE (EUROFUNG)-RELATED"/>
    <property type="match status" value="1"/>
</dbReference>
<proteinExistence type="inferred from homology"/>
<keyword evidence="2" id="KW-0560">Oxidoreductase</keyword>
<comment type="caution">
    <text evidence="3">The sequence shown here is derived from an EMBL/GenBank/DDBJ whole genome shotgun (WGS) entry which is preliminary data.</text>
</comment>
<dbReference type="Proteomes" id="UP001589568">
    <property type="component" value="Unassembled WGS sequence"/>
</dbReference>
<dbReference type="PRINTS" id="PR00359">
    <property type="entry name" value="BP450"/>
</dbReference>
<comment type="similarity">
    <text evidence="1 2">Belongs to the cytochrome P450 family.</text>
</comment>
<dbReference type="InterPro" id="IPR001128">
    <property type="entry name" value="Cyt_P450"/>
</dbReference>
<name>A0ABV5NM62_9ACTN</name>
<evidence type="ECO:0000256" key="1">
    <source>
        <dbReference type="ARBA" id="ARBA00010617"/>
    </source>
</evidence>
<evidence type="ECO:0000256" key="2">
    <source>
        <dbReference type="RuleBase" id="RU000461"/>
    </source>
</evidence>
<dbReference type="CDD" id="cd11029">
    <property type="entry name" value="CYP107-like"/>
    <property type="match status" value="1"/>
</dbReference>
<protein>
    <submittedName>
        <fullName evidence="3">Cytochrome P450</fullName>
    </submittedName>
</protein>
<sequence>MEPRQLPVAGERTSETLSRFRDESGPVVRIELPGAVEAWMVTSYDTVNEVLTGDGTVYGKNPAAFTALHDGTIAPDWPLRQLIEGDHLLTKDGEDHRRLRGLVNKAFTPARVAAMEPRIQQLTDDLLDRLARAGEEVDLVREFGEPLPIAVICELLGVPEDERYRIREWTNVLLSHVAEPAEAAAAGGGLLAYLSEFIGRKRGDGDGDDLTTGLIRVQEEEGDRISHEEMVGLLWVVLIAGHETTVHLIANTVIALCADPAQLERVRAHGSWEQLVEEALRCRNSVLTVMFRYPREDVRVAGTAIRAGEPIAVALSAAGTDPARYGGDAAAFDASREPDAHLGFGRGPHFCLGAPLARLELRIALSSLFARFPELRLAVPPDKIAYTSSLITEGPLELPVLLGPPA</sequence>
<dbReference type="InterPro" id="IPR036396">
    <property type="entry name" value="Cyt_P450_sf"/>
</dbReference>
<gene>
    <name evidence="3" type="ORF">ACFFR3_17925</name>
</gene>